<keyword evidence="5" id="KW-0949">S-adenosyl-L-methionine</keyword>
<feature type="domain" description="Tetrapyrrole methylase" evidence="6">
    <location>
        <begin position="28"/>
        <end position="215"/>
    </location>
</feature>
<evidence type="ECO:0000256" key="5">
    <source>
        <dbReference type="ARBA" id="ARBA00022691"/>
    </source>
</evidence>
<keyword evidence="4 7" id="KW-0808">Transferase</keyword>
<dbReference type="GO" id="GO:0032259">
    <property type="term" value="P:methylation"/>
    <property type="evidence" value="ECO:0007669"/>
    <property type="project" value="UniProtKB-KW"/>
</dbReference>
<dbReference type="Gene3D" id="3.30.950.10">
    <property type="entry name" value="Methyltransferase, Cobalt-precorrin-4 Transmethylase, Domain 2"/>
    <property type="match status" value="1"/>
</dbReference>
<evidence type="ECO:0000259" key="6">
    <source>
        <dbReference type="Pfam" id="PF00590"/>
    </source>
</evidence>
<sequence>MNPPSAKGCLYLIPAPLQETALQCLPEEIREVLKRVRFLYVEKATTARRFIRKLLPELNLEEKIWVEMNKHRDISLHELRQWLQAGEEVGVMSEAGCPGVADPGQQLVAEAHRLGARVVPLTGPNALLLALMASGMNGQQFRFCGYLPVESRQRRQAILALERRAQDTGETQIFMETPYRNLNLLEALLQQLKPATWLCVAAGLTSPEAFIRSAPVSEWKKSPLPELQKIPAVFLIGFPAQ</sequence>
<dbReference type="GO" id="GO:0006364">
    <property type="term" value="P:rRNA processing"/>
    <property type="evidence" value="ECO:0007669"/>
    <property type="project" value="UniProtKB-KW"/>
</dbReference>
<dbReference type="PIRSF" id="PIRSF005917">
    <property type="entry name" value="MTase_YraL"/>
    <property type="match status" value="1"/>
</dbReference>
<keyword evidence="8" id="KW-1185">Reference proteome</keyword>
<evidence type="ECO:0000256" key="1">
    <source>
        <dbReference type="ARBA" id="ARBA00022490"/>
    </source>
</evidence>
<evidence type="ECO:0000313" key="7">
    <source>
        <dbReference type="EMBL" id="SFV30078.1"/>
    </source>
</evidence>
<dbReference type="InterPro" id="IPR014776">
    <property type="entry name" value="4pyrrole_Mease_sub2"/>
</dbReference>
<evidence type="ECO:0000313" key="8">
    <source>
        <dbReference type="Proteomes" id="UP000199537"/>
    </source>
</evidence>
<dbReference type="RefSeq" id="WP_092457760.1">
    <property type="nucleotide sequence ID" value="NZ_FPCJ01000001.1"/>
</dbReference>
<dbReference type="InterPro" id="IPR035996">
    <property type="entry name" value="4pyrrol_Methylase_sf"/>
</dbReference>
<evidence type="ECO:0000256" key="4">
    <source>
        <dbReference type="ARBA" id="ARBA00022679"/>
    </source>
</evidence>
<dbReference type="Pfam" id="PF00590">
    <property type="entry name" value="TP_methylase"/>
    <property type="match status" value="1"/>
</dbReference>
<dbReference type="SUPFAM" id="SSF53790">
    <property type="entry name" value="Tetrapyrrole methylase"/>
    <property type="match status" value="1"/>
</dbReference>
<keyword evidence="1" id="KW-0963">Cytoplasm</keyword>
<keyword evidence="3 7" id="KW-0489">Methyltransferase</keyword>
<dbReference type="InterPro" id="IPR000878">
    <property type="entry name" value="4pyrrol_Mease"/>
</dbReference>
<protein>
    <submittedName>
        <fullName evidence="7">16S rRNA (Cytidine1402-2'-O)-methyltransferase</fullName>
    </submittedName>
</protein>
<reference evidence="8" key="1">
    <citation type="submission" date="2016-10" db="EMBL/GenBank/DDBJ databases">
        <authorList>
            <person name="Varghese N."/>
            <person name="Submissions S."/>
        </authorList>
    </citation>
    <scope>NUCLEOTIDE SEQUENCE [LARGE SCALE GENOMIC DNA]</scope>
    <source>
        <strain evidence="8">DSM 14807</strain>
    </source>
</reference>
<dbReference type="AlphaFoldDB" id="A0A1I7N5Z0"/>
<dbReference type="STRING" id="1393122.SAMN05660895_0692"/>
<dbReference type="InterPro" id="IPR008189">
    <property type="entry name" value="rRNA_ssu_MeTfrase_I"/>
</dbReference>
<dbReference type="InterPro" id="IPR014777">
    <property type="entry name" value="4pyrrole_Mease_sub1"/>
</dbReference>
<evidence type="ECO:0000256" key="3">
    <source>
        <dbReference type="ARBA" id="ARBA00022603"/>
    </source>
</evidence>
<dbReference type="Gene3D" id="3.40.1010.10">
    <property type="entry name" value="Cobalt-precorrin-4 Transmethylase, Domain 1"/>
    <property type="match status" value="1"/>
</dbReference>
<dbReference type="OrthoDB" id="9809084at2"/>
<gene>
    <name evidence="7" type="ORF">SAMN05660895_0692</name>
</gene>
<dbReference type="GO" id="GO:0008168">
    <property type="term" value="F:methyltransferase activity"/>
    <property type="evidence" value="ECO:0007669"/>
    <property type="project" value="UniProtKB-KW"/>
</dbReference>
<proteinExistence type="predicted"/>
<name>A0A1I7N5Z0_9BACT</name>
<dbReference type="EMBL" id="FPCJ01000001">
    <property type="protein sequence ID" value="SFV30078.1"/>
    <property type="molecule type" value="Genomic_DNA"/>
</dbReference>
<dbReference type="Proteomes" id="UP000199537">
    <property type="component" value="Unassembled WGS sequence"/>
</dbReference>
<dbReference type="PANTHER" id="PTHR46111">
    <property type="entry name" value="RIBOSOMAL RNA SMALL SUBUNIT METHYLTRANSFERASE I"/>
    <property type="match status" value="1"/>
</dbReference>
<accession>A0A1I7N5Z0</accession>
<evidence type="ECO:0000256" key="2">
    <source>
        <dbReference type="ARBA" id="ARBA00022552"/>
    </source>
</evidence>
<organism evidence="7 8">
    <name type="scientific">Thermoflavifilum thermophilum</name>
    <dbReference type="NCBI Taxonomy" id="1393122"/>
    <lineage>
        <taxon>Bacteria</taxon>
        <taxon>Pseudomonadati</taxon>
        <taxon>Bacteroidota</taxon>
        <taxon>Chitinophagia</taxon>
        <taxon>Chitinophagales</taxon>
        <taxon>Chitinophagaceae</taxon>
        <taxon>Thermoflavifilum</taxon>
    </lineage>
</organism>
<keyword evidence="2" id="KW-0698">rRNA processing</keyword>
<dbReference type="PANTHER" id="PTHR46111:SF2">
    <property type="entry name" value="SAM-DEPENDENT METHYLTRANSFERASE"/>
    <property type="match status" value="1"/>
</dbReference>
<dbReference type="CDD" id="cd11649">
    <property type="entry name" value="RsmI_like"/>
    <property type="match status" value="1"/>
</dbReference>